<keyword evidence="3" id="KW-1185">Reference proteome</keyword>
<accession>A0A097EMQ5</accession>
<keyword evidence="1" id="KW-0732">Signal</keyword>
<dbReference type="OrthoDB" id="5606142at2"/>
<dbReference type="EMBL" id="CP009574">
    <property type="protein sequence ID" value="AIT08854.1"/>
    <property type="molecule type" value="Genomic_DNA"/>
</dbReference>
<dbReference type="KEGG" id="frf:LO80_01910"/>
<organism evidence="2 3">
    <name type="scientific">Candidatus Francisella endociliophora</name>
    <dbReference type="NCBI Taxonomy" id="653937"/>
    <lineage>
        <taxon>Bacteria</taxon>
        <taxon>Pseudomonadati</taxon>
        <taxon>Pseudomonadota</taxon>
        <taxon>Gammaproteobacteria</taxon>
        <taxon>Thiotrichales</taxon>
        <taxon>Francisellaceae</taxon>
        <taxon>Francisella</taxon>
    </lineage>
</organism>
<evidence type="ECO:0008006" key="4">
    <source>
        <dbReference type="Google" id="ProtNLM"/>
    </source>
</evidence>
<evidence type="ECO:0000313" key="3">
    <source>
        <dbReference type="Proteomes" id="UP000029672"/>
    </source>
</evidence>
<dbReference type="RefSeq" id="WP_040008066.1">
    <property type="nucleotide sequence ID" value="NZ_CP009574.1"/>
</dbReference>
<feature type="chain" id="PRO_5001934853" description="Lipoprotein" evidence="1">
    <location>
        <begin position="24"/>
        <end position="175"/>
    </location>
</feature>
<sequence length="175" mass="20795">MRFIKIAILFVFMVSLISCGAYQYTTAKRESNEATTEQQQKVKTEILKLLEDEYKQPFKLKDFNYTYERHWVDNTCQMSFCKMEKYGIYSFKVQAVDNPIIIMNFKINDGDVTKASIKPLIDAFKKHQLNTIYCSSFGNYWKEHKNDKNNDALEKIKEYCDEKGQTESYDNFWTQ</sequence>
<proteinExistence type="predicted"/>
<gene>
    <name evidence="2" type="ORF">LO80_01910</name>
</gene>
<feature type="signal peptide" evidence="1">
    <location>
        <begin position="1"/>
        <end position="23"/>
    </location>
</feature>
<dbReference type="AlphaFoldDB" id="A0A097EMQ5"/>
<dbReference type="PROSITE" id="PS51257">
    <property type="entry name" value="PROKAR_LIPOPROTEIN"/>
    <property type="match status" value="1"/>
</dbReference>
<name>A0A097EMQ5_9GAMM</name>
<protein>
    <recommendedName>
        <fullName evidence="4">Lipoprotein</fullName>
    </recommendedName>
</protein>
<evidence type="ECO:0000256" key="1">
    <source>
        <dbReference type="SAM" id="SignalP"/>
    </source>
</evidence>
<dbReference type="HOGENOM" id="CLU_1545368_0_0_6"/>
<reference evidence="2 3" key="1">
    <citation type="submission" date="2014-10" db="EMBL/GenBank/DDBJ databases">
        <title>Whole genome sequence of Francisella endociliophora strain FSC1006, isolated from a laboratory culture of the marine ciliate Euplotes raikovi.</title>
        <authorList>
            <person name="Granberg M."/>
            <person name="Backman S."/>
            <person name="Lundmark E."/>
            <person name="Nilsson E."/>
            <person name="Karlsson E."/>
            <person name="Thelaus J."/>
            <person name="Ohrman C."/>
            <person name="Larkeryd A."/>
            <person name="Stenberg P."/>
        </authorList>
    </citation>
    <scope>NUCLEOTIDE SEQUENCE [LARGE SCALE GENOMIC DNA]</scope>
    <source>
        <strain evidence="2 3">FSC1006</strain>
    </source>
</reference>
<dbReference type="STRING" id="1547445.LO80_01910"/>
<evidence type="ECO:0000313" key="2">
    <source>
        <dbReference type="EMBL" id="AIT08854.1"/>
    </source>
</evidence>
<dbReference type="Proteomes" id="UP000029672">
    <property type="component" value="Chromosome"/>
</dbReference>